<accession>A0A645FN46</accession>
<proteinExistence type="predicted"/>
<feature type="compositionally biased region" description="Basic and acidic residues" evidence="1">
    <location>
        <begin position="70"/>
        <end position="82"/>
    </location>
</feature>
<organism evidence="2">
    <name type="scientific">bioreactor metagenome</name>
    <dbReference type="NCBI Taxonomy" id="1076179"/>
    <lineage>
        <taxon>unclassified sequences</taxon>
        <taxon>metagenomes</taxon>
        <taxon>ecological metagenomes</taxon>
    </lineage>
</organism>
<dbReference type="AlphaFoldDB" id="A0A645FN46"/>
<name>A0A645FN46_9ZZZZ</name>
<protein>
    <submittedName>
        <fullName evidence="2">Uncharacterized protein</fullName>
    </submittedName>
</protein>
<sequence length="101" mass="10968">MRGEDIARLAAHEVSGPVVAALDPDHPDRPHCRRRERGDRHQTEGDGEPAGDRQQPRRRSDAAAHGPPGHRHDPGGQQREDEAGPGQSEPGDDVQQRAPGE</sequence>
<dbReference type="EMBL" id="VSSQ01062124">
    <property type="protein sequence ID" value="MPN15370.1"/>
    <property type="molecule type" value="Genomic_DNA"/>
</dbReference>
<reference evidence="2" key="1">
    <citation type="submission" date="2019-08" db="EMBL/GenBank/DDBJ databases">
        <authorList>
            <person name="Kucharzyk K."/>
            <person name="Murdoch R.W."/>
            <person name="Higgins S."/>
            <person name="Loffler F."/>
        </authorList>
    </citation>
    <scope>NUCLEOTIDE SEQUENCE</scope>
</reference>
<feature type="region of interest" description="Disordered" evidence="1">
    <location>
        <begin position="1"/>
        <end position="101"/>
    </location>
</feature>
<feature type="compositionally biased region" description="Basic and acidic residues" evidence="1">
    <location>
        <begin position="23"/>
        <end position="62"/>
    </location>
</feature>
<evidence type="ECO:0000256" key="1">
    <source>
        <dbReference type="SAM" id="MobiDB-lite"/>
    </source>
</evidence>
<gene>
    <name evidence="2" type="ORF">SDC9_162701</name>
</gene>
<feature type="compositionally biased region" description="Basic and acidic residues" evidence="1">
    <location>
        <begin position="1"/>
        <end position="11"/>
    </location>
</feature>
<evidence type="ECO:0000313" key="2">
    <source>
        <dbReference type="EMBL" id="MPN15370.1"/>
    </source>
</evidence>
<comment type="caution">
    <text evidence="2">The sequence shown here is derived from an EMBL/GenBank/DDBJ whole genome shotgun (WGS) entry which is preliminary data.</text>
</comment>